<name>A0A8K0EPT5_BRALA</name>
<dbReference type="InterPro" id="IPR001466">
    <property type="entry name" value="Beta-lactam-related"/>
</dbReference>
<dbReference type="Pfam" id="PF00144">
    <property type="entry name" value="Beta-lactamase"/>
    <property type="match status" value="1"/>
</dbReference>
<feature type="compositionally biased region" description="Basic and acidic residues" evidence="1">
    <location>
        <begin position="130"/>
        <end position="145"/>
    </location>
</feature>
<reference evidence="3" key="1">
    <citation type="submission" date="2022-01" db="EMBL/GenBank/DDBJ databases">
        <authorList>
            <person name="Braso-Vives M."/>
        </authorList>
    </citation>
    <scope>NUCLEOTIDE SEQUENCE</scope>
</reference>
<dbReference type="PANTHER" id="PTHR46825">
    <property type="entry name" value="D-ALANYL-D-ALANINE-CARBOXYPEPTIDASE/ENDOPEPTIDASE AMPH"/>
    <property type="match status" value="1"/>
</dbReference>
<protein>
    <submittedName>
        <fullName evidence="3">Hypp1691 protein</fullName>
    </submittedName>
</protein>
<dbReference type="InterPro" id="IPR012338">
    <property type="entry name" value="Beta-lactam/transpept-like"/>
</dbReference>
<dbReference type="PANTHER" id="PTHR46825:SF15">
    <property type="entry name" value="BETA-LACTAMASE-RELATED DOMAIN-CONTAINING PROTEIN"/>
    <property type="match status" value="1"/>
</dbReference>
<dbReference type="Gene3D" id="3.40.710.10">
    <property type="entry name" value="DD-peptidase/beta-lactamase superfamily"/>
    <property type="match status" value="1"/>
</dbReference>
<feature type="domain" description="Beta-lactamase-related" evidence="2">
    <location>
        <begin position="142"/>
        <end position="361"/>
    </location>
</feature>
<dbReference type="InterPro" id="IPR050491">
    <property type="entry name" value="AmpC-like"/>
</dbReference>
<dbReference type="Proteomes" id="UP000838412">
    <property type="component" value="Chromosome 3"/>
</dbReference>
<dbReference type="AlphaFoldDB" id="A0A8K0EPT5"/>
<gene>
    <name evidence="3" type="primary">Hypp1691</name>
    <name evidence="3" type="ORF">BLAG_LOCUS14843</name>
</gene>
<dbReference type="SUPFAM" id="SSF56601">
    <property type="entry name" value="beta-lactamase/transpeptidase-like"/>
    <property type="match status" value="1"/>
</dbReference>
<organism evidence="3 4">
    <name type="scientific">Branchiostoma lanceolatum</name>
    <name type="common">Common lancelet</name>
    <name type="synonym">Amphioxus lanceolatum</name>
    <dbReference type="NCBI Taxonomy" id="7740"/>
    <lineage>
        <taxon>Eukaryota</taxon>
        <taxon>Metazoa</taxon>
        <taxon>Chordata</taxon>
        <taxon>Cephalochordata</taxon>
        <taxon>Leptocardii</taxon>
        <taxon>Amphioxiformes</taxon>
        <taxon>Branchiostomatidae</taxon>
        <taxon>Branchiostoma</taxon>
    </lineage>
</organism>
<dbReference type="EMBL" id="OV696688">
    <property type="protein sequence ID" value="CAH1256646.1"/>
    <property type="molecule type" value="Genomic_DNA"/>
</dbReference>
<feature type="region of interest" description="Disordered" evidence="1">
    <location>
        <begin position="119"/>
        <end position="145"/>
    </location>
</feature>
<proteinExistence type="predicted"/>
<evidence type="ECO:0000313" key="4">
    <source>
        <dbReference type="Proteomes" id="UP000838412"/>
    </source>
</evidence>
<accession>A0A8K0EPT5</accession>
<evidence type="ECO:0000256" key="1">
    <source>
        <dbReference type="SAM" id="MobiDB-lite"/>
    </source>
</evidence>
<evidence type="ECO:0000313" key="3">
    <source>
        <dbReference type="EMBL" id="CAH1256646.1"/>
    </source>
</evidence>
<evidence type="ECO:0000259" key="2">
    <source>
        <dbReference type="Pfam" id="PF00144"/>
    </source>
</evidence>
<sequence length="563" mass="62179">MATTTHSVTGECGRRHKTERALELLGLELQDSNGSYYGNWRMRAAPGGLARLKADLDCNQVFRQLAASTSTQPSTSPSSMVPLEKAGAQVRGSQGSNLRSTLIKFTAKAIRVRTNEPQLSYHSFSPSSKSRGDGTLDDGDRPGQLEVSRRVRHFSEAVPFRTEYHYNNLLYTLLAHVAERLAGKPFEQLLRERVFLPLGMNDTTFVSEALEEDDFSNFAQSYLAFNQNGYSLAVDREIYRIMKLHVPTGGVASSAVDMARYLQLHLSEGKGPDGRTLVPAEMFTEAHKLQFVMDLLSGEIYRPQYPVGVMDKGQGFGLTIGDYRGYRRLHLLGAFAGFSSVMSLYPDVSAAVFTGLNGQEWFNFPDIHNILHYGVADMLLGLDPWLNTTTACSYPQPWAKDLKTNDVNMPSTPSREVPREKRDIPDFEGKFGNAIFGNLTVYLNSTDNTLRFQVGLIGHGRVFPLSSGNRLLLEGSASLSYPVVAYFEEARGVVSRLVIPIGDPDPPVVFVRGLKLTDAEEKPTEAAGCDVTPSIGSGAEAKDSEMWSYRLWLGVAVLVFSFI</sequence>
<dbReference type="OrthoDB" id="5946976at2759"/>
<feature type="compositionally biased region" description="Polar residues" evidence="1">
    <location>
        <begin position="119"/>
        <end position="129"/>
    </location>
</feature>
<keyword evidence="4" id="KW-1185">Reference proteome</keyword>